<dbReference type="PANTHER" id="PTHR31170">
    <property type="entry name" value="BNAC04G53230D PROTEIN"/>
    <property type="match status" value="1"/>
</dbReference>
<name>A0A833RKM5_9POAL</name>
<keyword evidence="1" id="KW-0472">Membrane</keyword>
<dbReference type="InterPro" id="IPR004158">
    <property type="entry name" value="DUF247_pln"/>
</dbReference>
<reference evidence="2" key="1">
    <citation type="submission" date="2020-01" db="EMBL/GenBank/DDBJ databases">
        <title>Genome sequence of Kobresia littledalei, the first chromosome-level genome in the family Cyperaceae.</title>
        <authorList>
            <person name="Qu G."/>
        </authorList>
    </citation>
    <scope>NUCLEOTIDE SEQUENCE</scope>
    <source>
        <strain evidence="2">C.B.Clarke</strain>
        <tissue evidence="2">Leaf</tissue>
    </source>
</reference>
<evidence type="ECO:0000313" key="2">
    <source>
        <dbReference type="EMBL" id="KAF3341658.1"/>
    </source>
</evidence>
<gene>
    <name evidence="2" type="ORF">FCM35_KLT00296</name>
</gene>
<keyword evidence="3" id="KW-1185">Reference proteome</keyword>
<dbReference type="EMBL" id="SWLB01000001">
    <property type="protein sequence ID" value="KAF3341658.1"/>
    <property type="molecule type" value="Genomic_DNA"/>
</dbReference>
<keyword evidence="1" id="KW-1133">Transmembrane helix</keyword>
<accession>A0A833RKM5</accession>
<dbReference type="PANTHER" id="PTHR31170:SF25">
    <property type="entry name" value="BNAA09G04570D PROTEIN"/>
    <property type="match status" value="1"/>
</dbReference>
<dbReference type="Pfam" id="PF03140">
    <property type="entry name" value="DUF247"/>
    <property type="match status" value="1"/>
</dbReference>
<proteinExistence type="predicted"/>
<dbReference type="AlphaFoldDB" id="A0A833RKM5"/>
<comment type="caution">
    <text evidence="2">The sequence shown here is derived from an EMBL/GenBank/DDBJ whole genome shotgun (WGS) entry which is preliminary data.</text>
</comment>
<sequence length="471" mass="55401">MACTKQVKINMQDIGDSLENSLTRRLRELPEQPRENSRITIPRIPIDILESNNSSLYYEPRTVSIGPYYHGKERYRDTEQHKMRYLRDFLSRHQVRLEVLVKEIRALEAPARQCYSGFICLNSERFIEMLLLDGCFILEVWSKKLNKENDALIDISWIKNRIVTDFLLIENQIPFFVIHKLYSVSVSYRGLLSEKECRDQILLKLTDFVQWRAPMWVWPRQFETPQCEIHHLLHFYQEFYVPKKTKVQNSSDGTMQSSIARLKSFFSGKAEQESPVYILPSATDLREAGVVFRRKQLPDHFLDITFKNGIFEMPMIGTGLEEKITILNLIAWNSKIALEHQKQSDNSSHLYLYPLTSYIMLLESLLRTKNDIQLLKARGIIENNDPSDEQLANFFNHVGDLNVICGEFHYFADLFSDIKRYYDRRWHRHRAKLKREYFHSPWSVISVVAATMLLFLTGIQAFCAIYPVACH</sequence>
<protein>
    <submittedName>
        <fullName evidence="2">Uncharacterized protein</fullName>
    </submittedName>
</protein>
<feature type="transmembrane region" description="Helical" evidence="1">
    <location>
        <begin position="442"/>
        <end position="469"/>
    </location>
</feature>
<dbReference type="Proteomes" id="UP000623129">
    <property type="component" value="Unassembled WGS sequence"/>
</dbReference>
<keyword evidence="1" id="KW-0812">Transmembrane</keyword>
<organism evidence="2 3">
    <name type="scientific">Carex littledalei</name>
    <dbReference type="NCBI Taxonomy" id="544730"/>
    <lineage>
        <taxon>Eukaryota</taxon>
        <taxon>Viridiplantae</taxon>
        <taxon>Streptophyta</taxon>
        <taxon>Embryophyta</taxon>
        <taxon>Tracheophyta</taxon>
        <taxon>Spermatophyta</taxon>
        <taxon>Magnoliopsida</taxon>
        <taxon>Liliopsida</taxon>
        <taxon>Poales</taxon>
        <taxon>Cyperaceae</taxon>
        <taxon>Cyperoideae</taxon>
        <taxon>Cariceae</taxon>
        <taxon>Carex</taxon>
        <taxon>Carex subgen. Euthyceras</taxon>
    </lineage>
</organism>
<evidence type="ECO:0000313" key="3">
    <source>
        <dbReference type="Proteomes" id="UP000623129"/>
    </source>
</evidence>
<evidence type="ECO:0000256" key="1">
    <source>
        <dbReference type="SAM" id="Phobius"/>
    </source>
</evidence>
<dbReference type="OrthoDB" id="653707at2759"/>